<dbReference type="GO" id="GO:0005576">
    <property type="term" value="C:extracellular region"/>
    <property type="evidence" value="ECO:0007669"/>
    <property type="project" value="UniProtKB-SubCell"/>
</dbReference>
<name>A0AAE0SEH9_9BIVA</name>
<dbReference type="Proteomes" id="UP001195483">
    <property type="component" value="Unassembled WGS sequence"/>
</dbReference>
<evidence type="ECO:0000313" key="6">
    <source>
        <dbReference type="Proteomes" id="UP001195483"/>
    </source>
</evidence>
<evidence type="ECO:0000256" key="3">
    <source>
        <dbReference type="ARBA" id="ARBA00022729"/>
    </source>
</evidence>
<dbReference type="SUPFAM" id="SSF49842">
    <property type="entry name" value="TNF-like"/>
    <property type="match status" value="1"/>
</dbReference>
<reference evidence="5" key="3">
    <citation type="submission" date="2023-05" db="EMBL/GenBank/DDBJ databases">
        <authorList>
            <person name="Smith C.H."/>
        </authorList>
    </citation>
    <scope>NUCLEOTIDE SEQUENCE</scope>
    <source>
        <strain evidence="5">CHS0354</strain>
        <tissue evidence="5">Mantle</tissue>
    </source>
</reference>
<dbReference type="InterPro" id="IPR008983">
    <property type="entry name" value="Tumour_necrosis_fac-like_dom"/>
</dbReference>
<accession>A0AAE0SEH9</accession>
<keyword evidence="3" id="KW-0732">Signal</keyword>
<protein>
    <recommendedName>
        <fullName evidence="4">C1q domain-containing protein</fullName>
    </recommendedName>
</protein>
<reference evidence="5" key="2">
    <citation type="journal article" date="2021" name="Genome Biol. Evol.">
        <title>Developing a high-quality reference genome for a parasitic bivalve with doubly uniparental inheritance (Bivalvia: Unionida).</title>
        <authorList>
            <person name="Smith C.H."/>
        </authorList>
    </citation>
    <scope>NUCLEOTIDE SEQUENCE</scope>
    <source>
        <strain evidence="5">CHS0354</strain>
        <tissue evidence="5">Mantle</tissue>
    </source>
</reference>
<dbReference type="Pfam" id="PF00386">
    <property type="entry name" value="C1q"/>
    <property type="match status" value="1"/>
</dbReference>
<keyword evidence="2" id="KW-0964">Secreted</keyword>
<dbReference type="InterPro" id="IPR050822">
    <property type="entry name" value="Cerebellin_Synaptic_Org"/>
</dbReference>
<dbReference type="Gene3D" id="2.60.120.40">
    <property type="match status" value="1"/>
</dbReference>
<dbReference type="EMBL" id="JAEAOA010002316">
    <property type="protein sequence ID" value="KAK3590572.1"/>
    <property type="molecule type" value="Genomic_DNA"/>
</dbReference>
<evidence type="ECO:0000313" key="5">
    <source>
        <dbReference type="EMBL" id="KAK3590572.1"/>
    </source>
</evidence>
<dbReference type="PROSITE" id="PS50871">
    <property type="entry name" value="C1Q"/>
    <property type="match status" value="1"/>
</dbReference>
<keyword evidence="6" id="KW-1185">Reference proteome</keyword>
<reference evidence="5" key="1">
    <citation type="journal article" date="2021" name="Genome Biol. Evol.">
        <title>A High-Quality Reference Genome for a Parasitic Bivalve with Doubly Uniparental Inheritance (Bivalvia: Unionida).</title>
        <authorList>
            <person name="Smith C.H."/>
        </authorList>
    </citation>
    <scope>NUCLEOTIDE SEQUENCE</scope>
    <source>
        <strain evidence="5">CHS0354</strain>
    </source>
</reference>
<organism evidence="5 6">
    <name type="scientific">Potamilus streckersoni</name>
    <dbReference type="NCBI Taxonomy" id="2493646"/>
    <lineage>
        <taxon>Eukaryota</taxon>
        <taxon>Metazoa</taxon>
        <taxon>Spiralia</taxon>
        <taxon>Lophotrochozoa</taxon>
        <taxon>Mollusca</taxon>
        <taxon>Bivalvia</taxon>
        <taxon>Autobranchia</taxon>
        <taxon>Heteroconchia</taxon>
        <taxon>Palaeoheterodonta</taxon>
        <taxon>Unionida</taxon>
        <taxon>Unionoidea</taxon>
        <taxon>Unionidae</taxon>
        <taxon>Ambleminae</taxon>
        <taxon>Lampsilini</taxon>
        <taxon>Potamilus</taxon>
    </lineage>
</organism>
<proteinExistence type="predicted"/>
<feature type="domain" description="C1q" evidence="4">
    <location>
        <begin position="194"/>
        <end position="328"/>
    </location>
</feature>
<dbReference type="PRINTS" id="PR00007">
    <property type="entry name" value="COMPLEMNTC1Q"/>
</dbReference>
<evidence type="ECO:0000256" key="1">
    <source>
        <dbReference type="ARBA" id="ARBA00004613"/>
    </source>
</evidence>
<sequence>MMLAVLIYKDMTETICNKDRDIRANFSCPLTSDVSKMVDIFSVNSVTTRNKMTRNAILGITALIICNIVVPTQTTVLEQDTMIEVLLLKVAELEKNQQECSSYQSKMLQELSYLKDKLQQSERRISELETIVYKTRSYEYTEHLDVTMEKEPAYKPTNKTGTRFIKEKNIRRTPELKGMHLQKSGILKRQGRGIANKQIGFSATIVKGVVQVIQNEIIHFDTVLHNEGNGFNKQTGVFTCPLSGTYFFTISLLTHPGSPAYVHLIVNGQIKANSFAYGITYSDQGSISTIVRCEAGQNVWISLFGGTQIYGEYYTSFSGFFLWGDATGSR</sequence>
<dbReference type="SMART" id="SM00110">
    <property type="entry name" value="C1Q"/>
    <property type="match status" value="1"/>
</dbReference>
<gene>
    <name evidence="5" type="ORF">CHS0354_039704</name>
</gene>
<comment type="subcellular location">
    <subcellularLocation>
        <location evidence="1">Secreted</location>
    </subcellularLocation>
</comment>
<comment type="caution">
    <text evidence="5">The sequence shown here is derived from an EMBL/GenBank/DDBJ whole genome shotgun (WGS) entry which is preliminary data.</text>
</comment>
<dbReference type="PANTHER" id="PTHR22923">
    <property type="entry name" value="CEREBELLIN-RELATED"/>
    <property type="match status" value="1"/>
</dbReference>
<evidence type="ECO:0000256" key="2">
    <source>
        <dbReference type="ARBA" id="ARBA00022525"/>
    </source>
</evidence>
<dbReference type="PANTHER" id="PTHR22923:SF116">
    <property type="entry name" value="C1Q DOMAIN-CONTAINING PROTEIN"/>
    <property type="match status" value="1"/>
</dbReference>
<evidence type="ECO:0000259" key="4">
    <source>
        <dbReference type="PROSITE" id="PS50871"/>
    </source>
</evidence>
<dbReference type="AlphaFoldDB" id="A0AAE0SEH9"/>
<dbReference type="InterPro" id="IPR001073">
    <property type="entry name" value="C1q_dom"/>
</dbReference>